<evidence type="ECO:0000256" key="1">
    <source>
        <dbReference type="ARBA" id="ARBA00022737"/>
    </source>
</evidence>
<sequence>MLQIVLIQLGEILQDLGRNQDCIECLEFGIQNNPTDYQFYFSKAYQLKRLNRVEEELECWQRGIEIQKDSSNYYEGKCKQNIKTLVDVLMRLHRYEEALKVWDDGIQSNIHNENFYYSKATALETLERNEEVLQCWDQGILNNPHNFSFYEQKLQIDIQYQQQLKKAWSSDQEGSNKFDDESCKNEQTSTIPLSENAEKALHCWDEGISRNPSDVVFYNKKGELLKKLGRKNEAVACLKFGLEKNQNDPEFYLALAEELLSQKNLFESMYYVDQGMKRSENQRLITTKWLLLSKQKMLRKSIIYFRLSESWSYQGRKLKQNL</sequence>
<evidence type="ECO:0000256" key="2">
    <source>
        <dbReference type="ARBA" id="ARBA00022803"/>
    </source>
</evidence>
<keyword evidence="2" id="KW-0802">TPR repeat</keyword>
<dbReference type="PANTHER" id="PTHR44943">
    <property type="entry name" value="CELLULOSE SYNTHASE OPERON PROTEIN C"/>
    <property type="match status" value="1"/>
</dbReference>
<dbReference type="SUPFAM" id="SSF48439">
    <property type="entry name" value="Protein prenylyltransferase"/>
    <property type="match status" value="1"/>
</dbReference>
<reference evidence="3 4" key="1">
    <citation type="journal article" date="2006" name="Nature">
        <title>Global trends of whole-genome duplications revealed by the ciliate Paramecium tetraurelia.</title>
        <authorList>
            <consortium name="Genoscope"/>
            <person name="Aury J.-M."/>
            <person name="Jaillon O."/>
            <person name="Duret L."/>
            <person name="Noel B."/>
            <person name="Jubin C."/>
            <person name="Porcel B.M."/>
            <person name="Segurens B."/>
            <person name="Daubin V."/>
            <person name="Anthouard V."/>
            <person name="Aiach N."/>
            <person name="Arnaiz O."/>
            <person name="Billaut A."/>
            <person name="Beisson J."/>
            <person name="Blanc I."/>
            <person name="Bouhouche K."/>
            <person name="Camara F."/>
            <person name="Duharcourt S."/>
            <person name="Guigo R."/>
            <person name="Gogendeau D."/>
            <person name="Katinka M."/>
            <person name="Keller A.-M."/>
            <person name="Kissmehl R."/>
            <person name="Klotz C."/>
            <person name="Koll F."/>
            <person name="Le Moue A."/>
            <person name="Lepere C."/>
            <person name="Malinsky S."/>
            <person name="Nowacki M."/>
            <person name="Nowak J.K."/>
            <person name="Plattner H."/>
            <person name="Poulain J."/>
            <person name="Ruiz F."/>
            <person name="Serrano V."/>
            <person name="Zagulski M."/>
            <person name="Dessen P."/>
            <person name="Betermier M."/>
            <person name="Weissenbach J."/>
            <person name="Scarpelli C."/>
            <person name="Schachter V."/>
            <person name="Sperling L."/>
            <person name="Meyer E."/>
            <person name="Cohen J."/>
            <person name="Wincker P."/>
        </authorList>
    </citation>
    <scope>NUCLEOTIDE SEQUENCE [LARGE SCALE GENOMIC DNA]</scope>
    <source>
        <strain evidence="3 4">Stock d4-2</strain>
    </source>
</reference>
<dbReference type="KEGG" id="ptm:GSPATT00035201001"/>
<dbReference type="Pfam" id="PF13181">
    <property type="entry name" value="TPR_8"/>
    <property type="match status" value="1"/>
</dbReference>
<dbReference type="STRING" id="5888.A0C5K5"/>
<keyword evidence="1" id="KW-0677">Repeat</keyword>
<dbReference type="AlphaFoldDB" id="A0C5K5"/>
<dbReference type="Gene3D" id="1.25.40.10">
    <property type="entry name" value="Tetratricopeptide repeat domain"/>
    <property type="match status" value="3"/>
</dbReference>
<dbReference type="InterPro" id="IPR019734">
    <property type="entry name" value="TPR_rpt"/>
</dbReference>
<dbReference type="InterPro" id="IPR011990">
    <property type="entry name" value="TPR-like_helical_dom_sf"/>
</dbReference>
<dbReference type="GeneID" id="5019249"/>
<organism evidence="3 4">
    <name type="scientific">Paramecium tetraurelia</name>
    <dbReference type="NCBI Taxonomy" id="5888"/>
    <lineage>
        <taxon>Eukaryota</taxon>
        <taxon>Sar</taxon>
        <taxon>Alveolata</taxon>
        <taxon>Ciliophora</taxon>
        <taxon>Intramacronucleata</taxon>
        <taxon>Oligohymenophorea</taxon>
        <taxon>Peniculida</taxon>
        <taxon>Parameciidae</taxon>
        <taxon>Paramecium</taxon>
    </lineage>
</organism>
<dbReference type="InterPro" id="IPR051685">
    <property type="entry name" value="Ycf3/AcsC/BcsC/TPR_MFPF"/>
</dbReference>
<proteinExistence type="predicted"/>
<accession>A0C5K5</accession>
<protein>
    <submittedName>
        <fullName evidence="3">Uncharacterized protein</fullName>
    </submittedName>
</protein>
<dbReference type="OrthoDB" id="311215at2759"/>
<dbReference type="InParanoid" id="A0C5K5"/>
<evidence type="ECO:0000313" key="3">
    <source>
        <dbReference type="EMBL" id="CAK66072.1"/>
    </source>
</evidence>
<dbReference type="EMBL" id="CT868042">
    <property type="protein sequence ID" value="CAK66072.1"/>
    <property type="molecule type" value="Genomic_DNA"/>
</dbReference>
<dbReference type="HOGENOM" id="CLU_864517_0_0_1"/>
<dbReference type="SMART" id="SM00028">
    <property type="entry name" value="TPR"/>
    <property type="match status" value="5"/>
</dbReference>
<dbReference type="RefSeq" id="XP_001433469.1">
    <property type="nucleotide sequence ID" value="XM_001433432.1"/>
</dbReference>
<gene>
    <name evidence="3" type="ORF">GSPATT00035201001</name>
</gene>
<dbReference type="PANTHER" id="PTHR44943:SF4">
    <property type="entry name" value="TPR REPEAT-CONTAINING PROTEIN MJ0798"/>
    <property type="match status" value="1"/>
</dbReference>
<name>A0C5K5_PARTE</name>
<keyword evidence="4" id="KW-1185">Reference proteome</keyword>
<dbReference type="Proteomes" id="UP000000600">
    <property type="component" value="Unassembled WGS sequence"/>
</dbReference>
<evidence type="ECO:0000313" key="4">
    <source>
        <dbReference type="Proteomes" id="UP000000600"/>
    </source>
</evidence>